<dbReference type="GO" id="GO:0000139">
    <property type="term" value="C:Golgi membrane"/>
    <property type="evidence" value="ECO:0007669"/>
    <property type="project" value="UniProtKB-SubCell"/>
</dbReference>
<evidence type="ECO:0000256" key="1">
    <source>
        <dbReference type="ARBA" id="ARBA00004323"/>
    </source>
</evidence>
<keyword evidence="8" id="KW-0472">Membrane</keyword>
<dbReference type="InterPro" id="IPR005331">
    <property type="entry name" value="Sulfotransferase"/>
</dbReference>
<sequence>MPPTIMRCKVLIALIVWACISLVFVVWPAPSAPPFPLPVTSPHPHAAQHKHQLAQGLPLQAPKSPRRWEVRSKGDGEDGNVFYSERRDFNENDKILAYDGEEMGGRMNGDAGFPKCASSTMQTVLRWCARRLGFEHVSSEVYDERQLTGEGRRKLVKILTDFNASSSSSSSTSSDSSSPSSSPSSSSFSYDRHLYYIDFTAEGAKRQPVYINVVREPAERFISSFYYVRSKERLARLSAKGHLRARPSSYWLNRTVEQCVMNRDAECSFLNGTKQETVITYFCGHHEACK</sequence>
<dbReference type="Pfam" id="PF03567">
    <property type="entry name" value="Sulfotransfer_2"/>
    <property type="match status" value="1"/>
</dbReference>
<feature type="compositionally biased region" description="Low complexity" evidence="10">
    <location>
        <begin position="165"/>
        <end position="188"/>
    </location>
</feature>
<feature type="region of interest" description="Disordered" evidence="10">
    <location>
        <begin position="42"/>
        <end position="82"/>
    </location>
</feature>
<feature type="compositionally biased region" description="Basic and acidic residues" evidence="10">
    <location>
        <begin position="66"/>
        <end position="76"/>
    </location>
</feature>
<protein>
    <submittedName>
        <fullName evidence="11">Uncharacterized protein</fullName>
    </submittedName>
</protein>
<comment type="similarity">
    <text evidence="2">Belongs to the sulfotransferase 3 family.</text>
</comment>
<dbReference type="Proteomes" id="UP001487740">
    <property type="component" value="Unassembled WGS sequence"/>
</dbReference>
<evidence type="ECO:0000256" key="3">
    <source>
        <dbReference type="ARBA" id="ARBA00022679"/>
    </source>
</evidence>
<dbReference type="Gene3D" id="3.40.50.300">
    <property type="entry name" value="P-loop containing nucleotide triphosphate hydrolases"/>
    <property type="match status" value="1"/>
</dbReference>
<dbReference type="PANTHER" id="PTHR12129">
    <property type="entry name" value="HEPARAN SULFATE 2-O-SULFOTRANSFERASE"/>
    <property type="match status" value="1"/>
</dbReference>
<evidence type="ECO:0000256" key="6">
    <source>
        <dbReference type="ARBA" id="ARBA00022989"/>
    </source>
</evidence>
<keyword evidence="5" id="KW-0735">Signal-anchor</keyword>
<evidence type="ECO:0000256" key="8">
    <source>
        <dbReference type="ARBA" id="ARBA00023136"/>
    </source>
</evidence>
<dbReference type="EMBL" id="JARAKH010000046">
    <property type="protein sequence ID" value="KAK8377971.1"/>
    <property type="molecule type" value="Genomic_DNA"/>
</dbReference>
<gene>
    <name evidence="11" type="ORF">O3P69_018705</name>
</gene>
<name>A0AAW0SS81_SCYPA</name>
<dbReference type="GO" id="GO:0008146">
    <property type="term" value="F:sulfotransferase activity"/>
    <property type="evidence" value="ECO:0007669"/>
    <property type="project" value="InterPro"/>
</dbReference>
<evidence type="ECO:0000313" key="12">
    <source>
        <dbReference type="Proteomes" id="UP001487740"/>
    </source>
</evidence>
<dbReference type="InterPro" id="IPR007734">
    <property type="entry name" value="Heparan_SO4_2-O-STrfase"/>
</dbReference>
<keyword evidence="6" id="KW-1133">Transmembrane helix</keyword>
<evidence type="ECO:0000256" key="10">
    <source>
        <dbReference type="SAM" id="MobiDB-lite"/>
    </source>
</evidence>
<dbReference type="PANTHER" id="PTHR12129:SF15">
    <property type="entry name" value="URONYL 2-SULFOTRANSFERASE"/>
    <property type="match status" value="1"/>
</dbReference>
<keyword evidence="9" id="KW-0325">Glycoprotein</keyword>
<feature type="region of interest" description="Disordered" evidence="10">
    <location>
        <begin position="164"/>
        <end position="188"/>
    </location>
</feature>
<evidence type="ECO:0000256" key="2">
    <source>
        <dbReference type="ARBA" id="ARBA00010569"/>
    </source>
</evidence>
<organism evidence="11 12">
    <name type="scientific">Scylla paramamosain</name>
    <name type="common">Mud crab</name>
    <dbReference type="NCBI Taxonomy" id="85552"/>
    <lineage>
        <taxon>Eukaryota</taxon>
        <taxon>Metazoa</taxon>
        <taxon>Ecdysozoa</taxon>
        <taxon>Arthropoda</taxon>
        <taxon>Crustacea</taxon>
        <taxon>Multicrustacea</taxon>
        <taxon>Malacostraca</taxon>
        <taxon>Eumalacostraca</taxon>
        <taxon>Eucarida</taxon>
        <taxon>Decapoda</taxon>
        <taxon>Pleocyemata</taxon>
        <taxon>Brachyura</taxon>
        <taxon>Eubrachyura</taxon>
        <taxon>Portunoidea</taxon>
        <taxon>Portunidae</taxon>
        <taxon>Portuninae</taxon>
        <taxon>Scylla</taxon>
    </lineage>
</organism>
<keyword evidence="4" id="KW-0812">Transmembrane</keyword>
<keyword evidence="12" id="KW-1185">Reference proteome</keyword>
<evidence type="ECO:0000256" key="7">
    <source>
        <dbReference type="ARBA" id="ARBA00023034"/>
    </source>
</evidence>
<dbReference type="SUPFAM" id="SSF52540">
    <property type="entry name" value="P-loop containing nucleoside triphosphate hydrolases"/>
    <property type="match status" value="1"/>
</dbReference>
<dbReference type="InterPro" id="IPR027417">
    <property type="entry name" value="P-loop_NTPase"/>
</dbReference>
<evidence type="ECO:0000256" key="5">
    <source>
        <dbReference type="ARBA" id="ARBA00022968"/>
    </source>
</evidence>
<comment type="caution">
    <text evidence="11">The sequence shown here is derived from an EMBL/GenBank/DDBJ whole genome shotgun (WGS) entry which is preliminary data.</text>
</comment>
<keyword evidence="7" id="KW-0333">Golgi apparatus</keyword>
<evidence type="ECO:0000313" key="11">
    <source>
        <dbReference type="EMBL" id="KAK8377971.1"/>
    </source>
</evidence>
<evidence type="ECO:0000256" key="9">
    <source>
        <dbReference type="ARBA" id="ARBA00023180"/>
    </source>
</evidence>
<comment type="subcellular location">
    <subcellularLocation>
        <location evidence="1">Golgi apparatus membrane</location>
        <topology evidence="1">Single-pass type II membrane protein</topology>
    </subcellularLocation>
</comment>
<evidence type="ECO:0000256" key="4">
    <source>
        <dbReference type="ARBA" id="ARBA00022692"/>
    </source>
</evidence>
<accession>A0AAW0SS81</accession>
<reference evidence="11 12" key="1">
    <citation type="submission" date="2023-03" db="EMBL/GenBank/DDBJ databases">
        <title>High-quality genome of Scylla paramamosain provides insights in environmental adaptation.</title>
        <authorList>
            <person name="Zhang L."/>
        </authorList>
    </citation>
    <scope>NUCLEOTIDE SEQUENCE [LARGE SCALE GENOMIC DNA]</scope>
    <source>
        <strain evidence="11">LZ_2023a</strain>
        <tissue evidence="11">Muscle</tissue>
    </source>
</reference>
<dbReference type="AlphaFoldDB" id="A0AAW0SS81"/>
<keyword evidence="3" id="KW-0808">Transferase</keyword>
<proteinExistence type="inferred from homology"/>